<dbReference type="EMBL" id="NBSK02000004">
    <property type="protein sequence ID" value="KAJ0212457.1"/>
    <property type="molecule type" value="Genomic_DNA"/>
</dbReference>
<evidence type="ECO:0000256" key="1">
    <source>
        <dbReference type="SAM" id="MobiDB-lite"/>
    </source>
</evidence>
<reference evidence="2 3" key="1">
    <citation type="journal article" date="2017" name="Nat. Commun.">
        <title>Genome assembly with in vitro proximity ligation data and whole-genome triplication in lettuce.</title>
        <authorList>
            <person name="Reyes-Chin-Wo S."/>
            <person name="Wang Z."/>
            <person name="Yang X."/>
            <person name="Kozik A."/>
            <person name="Arikit S."/>
            <person name="Song C."/>
            <person name="Xia L."/>
            <person name="Froenicke L."/>
            <person name="Lavelle D.O."/>
            <person name="Truco M.J."/>
            <person name="Xia R."/>
            <person name="Zhu S."/>
            <person name="Xu C."/>
            <person name="Xu H."/>
            <person name="Xu X."/>
            <person name="Cox K."/>
            <person name="Korf I."/>
            <person name="Meyers B.C."/>
            <person name="Michelmore R.W."/>
        </authorList>
    </citation>
    <scope>NUCLEOTIDE SEQUENCE [LARGE SCALE GENOMIC DNA]</scope>
    <source>
        <strain evidence="3">cv. Salinas</strain>
        <tissue evidence="2">Seedlings</tissue>
    </source>
</reference>
<feature type="compositionally biased region" description="Basic residues" evidence="1">
    <location>
        <begin position="166"/>
        <end position="180"/>
    </location>
</feature>
<accession>A0A9R1VWY5</accession>
<dbReference type="Proteomes" id="UP000235145">
    <property type="component" value="Unassembled WGS sequence"/>
</dbReference>
<protein>
    <submittedName>
        <fullName evidence="2">Uncharacterized protein</fullName>
    </submittedName>
</protein>
<keyword evidence="3" id="KW-1185">Reference proteome</keyword>
<evidence type="ECO:0000313" key="2">
    <source>
        <dbReference type="EMBL" id="KAJ0212457.1"/>
    </source>
</evidence>
<organism evidence="2 3">
    <name type="scientific">Lactuca sativa</name>
    <name type="common">Garden lettuce</name>
    <dbReference type="NCBI Taxonomy" id="4236"/>
    <lineage>
        <taxon>Eukaryota</taxon>
        <taxon>Viridiplantae</taxon>
        <taxon>Streptophyta</taxon>
        <taxon>Embryophyta</taxon>
        <taxon>Tracheophyta</taxon>
        <taxon>Spermatophyta</taxon>
        <taxon>Magnoliopsida</taxon>
        <taxon>eudicotyledons</taxon>
        <taxon>Gunneridae</taxon>
        <taxon>Pentapetalae</taxon>
        <taxon>asterids</taxon>
        <taxon>campanulids</taxon>
        <taxon>Asterales</taxon>
        <taxon>Asteraceae</taxon>
        <taxon>Cichorioideae</taxon>
        <taxon>Cichorieae</taxon>
        <taxon>Lactucinae</taxon>
        <taxon>Lactuca</taxon>
    </lineage>
</organism>
<feature type="region of interest" description="Disordered" evidence="1">
    <location>
        <begin position="160"/>
        <end position="180"/>
    </location>
</feature>
<sequence>MVRNIGPSVCLFLSNIFFSHQNRLEALKPPPPRRTILLLLLWCLQWLAWIWWHRCVFPASILTSTASSYFRCGALEFRWVIKYRFSLLLHHRSRMTRFLFATGFSIVIETVACSGWMSSGTVVTKQFFPDSDRDGGLQRHQWLDVVDGSVVDERREFMLKQQQRQQVRKSRRGPTPRRSQ</sequence>
<evidence type="ECO:0000313" key="3">
    <source>
        <dbReference type="Proteomes" id="UP000235145"/>
    </source>
</evidence>
<comment type="caution">
    <text evidence="2">The sequence shown here is derived from an EMBL/GenBank/DDBJ whole genome shotgun (WGS) entry which is preliminary data.</text>
</comment>
<name>A0A9R1VWY5_LACSA</name>
<dbReference type="AlphaFoldDB" id="A0A9R1VWY5"/>
<gene>
    <name evidence="2" type="ORF">LSAT_V11C400189180</name>
</gene>
<proteinExistence type="predicted"/>